<dbReference type="InterPro" id="IPR050765">
    <property type="entry name" value="Riboflavin_Biosynth_HTPR"/>
</dbReference>
<dbReference type="SUPFAM" id="SSF53597">
    <property type="entry name" value="Dihydrofolate reductase-like"/>
    <property type="match status" value="1"/>
</dbReference>
<proteinExistence type="inferred from homology"/>
<comment type="function">
    <text evidence="1">Converts 2,5-diamino-6-(ribosylamino)-4(3h)-pyrimidinone 5'-phosphate into 5-amino-6-(ribosylamino)-2,4(1h,3h)-pyrimidinedione 5'-phosphate.</text>
</comment>
<dbReference type="Pfam" id="PF00383">
    <property type="entry name" value="dCMP_cyt_deam_1"/>
    <property type="match status" value="1"/>
</dbReference>
<dbReference type="RefSeq" id="WP_173141583.1">
    <property type="nucleotide sequence ID" value="NZ_CBCSGW010000048.1"/>
</dbReference>
<organism evidence="12 13">
    <name type="scientific">Kibdelosporangium persicum</name>
    <dbReference type="NCBI Taxonomy" id="2698649"/>
    <lineage>
        <taxon>Bacteria</taxon>
        <taxon>Bacillati</taxon>
        <taxon>Actinomycetota</taxon>
        <taxon>Actinomycetes</taxon>
        <taxon>Pseudonocardiales</taxon>
        <taxon>Pseudonocardiaceae</taxon>
        <taxon>Kibdelosporangium</taxon>
    </lineage>
</organism>
<evidence type="ECO:0000256" key="10">
    <source>
        <dbReference type="ARBA" id="ARBA00049886"/>
    </source>
</evidence>
<comment type="pathway">
    <text evidence="2">Cofactor biosynthesis; riboflavin biosynthesis; 5-amino-6-(D-ribitylamino)uracil from GTP: step 2/4.</text>
</comment>
<feature type="domain" description="CMP/dCMP-type deaminase" evidence="11">
    <location>
        <begin position="197"/>
        <end position="323"/>
    </location>
</feature>
<evidence type="ECO:0000259" key="11">
    <source>
        <dbReference type="PROSITE" id="PS51747"/>
    </source>
</evidence>
<evidence type="ECO:0000313" key="13">
    <source>
        <dbReference type="Proteomes" id="UP000763557"/>
    </source>
</evidence>
<dbReference type="Proteomes" id="UP000763557">
    <property type="component" value="Unassembled WGS sequence"/>
</dbReference>
<comment type="similarity">
    <text evidence="4">In the C-terminal section; belongs to the HTP reductase family.</text>
</comment>
<evidence type="ECO:0000313" key="12">
    <source>
        <dbReference type="EMBL" id="NRN70471.1"/>
    </source>
</evidence>
<evidence type="ECO:0000256" key="5">
    <source>
        <dbReference type="ARBA" id="ARBA00012766"/>
    </source>
</evidence>
<evidence type="ECO:0000256" key="2">
    <source>
        <dbReference type="ARBA" id="ARBA00004882"/>
    </source>
</evidence>
<dbReference type="EMBL" id="JAAATY010000039">
    <property type="protein sequence ID" value="NRN70471.1"/>
    <property type="molecule type" value="Genomic_DNA"/>
</dbReference>
<comment type="caution">
    <text evidence="12">The sequence shown here is derived from an EMBL/GenBank/DDBJ whole genome shotgun (WGS) entry which is preliminary data.</text>
</comment>
<evidence type="ECO:0000256" key="6">
    <source>
        <dbReference type="ARBA" id="ARBA00019930"/>
    </source>
</evidence>
<dbReference type="Gene3D" id="3.40.140.10">
    <property type="entry name" value="Cytidine Deaminase, domain 2"/>
    <property type="match status" value="1"/>
</dbReference>
<dbReference type="Gene3D" id="3.40.430.10">
    <property type="entry name" value="Dihydrofolate Reductase, subunit A"/>
    <property type="match status" value="2"/>
</dbReference>
<evidence type="ECO:0000256" key="7">
    <source>
        <dbReference type="ARBA" id="ARBA00022857"/>
    </source>
</evidence>
<dbReference type="InterPro" id="IPR016193">
    <property type="entry name" value="Cytidine_deaminase-like"/>
</dbReference>
<evidence type="ECO:0000256" key="1">
    <source>
        <dbReference type="ARBA" id="ARBA00002151"/>
    </source>
</evidence>
<dbReference type="SUPFAM" id="SSF53927">
    <property type="entry name" value="Cytidine deaminase-like"/>
    <property type="match status" value="1"/>
</dbReference>
<dbReference type="Pfam" id="PF01872">
    <property type="entry name" value="RibD_C"/>
    <property type="match status" value="1"/>
</dbReference>
<comment type="catalytic activity">
    <reaction evidence="10">
        <text>2,5-diamino-6-hydroxy-4-(5-phosphoribosylamino)-pyrimidine + H2O + H(+) = 5-amino-6-(5-phospho-D-ribosylamino)uracil + NH4(+)</text>
        <dbReference type="Rhea" id="RHEA:21868"/>
        <dbReference type="ChEBI" id="CHEBI:15377"/>
        <dbReference type="ChEBI" id="CHEBI:15378"/>
        <dbReference type="ChEBI" id="CHEBI:28938"/>
        <dbReference type="ChEBI" id="CHEBI:58453"/>
        <dbReference type="ChEBI" id="CHEBI:58614"/>
        <dbReference type="EC" id="3.5.4.26"/>
    </reaction>
</comment>
<protein>
    <recommendedName>
        <fullName evidence="6">Riboflavin biosynthesis protein RibD</fullName>
        <ecNumber evidence="5">3.5.4.26</ecNumber>
    </recommendedName>
</protein>
<dbReference type="InterPro" id="IPR024072">
    <property type="entry name" value="DHFR-like_dom_sf"/>
</dbReference>
<reference evidence="12 13" key="1">
    <citation type="submission" date="2020-01" db="EMBL/GenBank/DDBJ databases">
        <title>Kibdelosporangium persica a novel Actinomycetes from a hot desert in Iran.</title>
        <authorList>
            <person name="Safaei N."/>
            <person name="Zaburannyi N."/>
            <person name="Mueller R."/>
            <person name="Wink J."/>
        </authorList>
    </citation>
    <scope>NUCLEOTIDE SEQUENCE [LARGE SCALE GENOMIC DNA]</scope>
    <source>
        <strain evidence="12 13">4NS15</strain>
    </source>
</reference>
<dbReference type="InterPro" id="IPR002734">
    <property type="entry name" value="RibDG_C"/>
</dbReference>
<evidence type="ECO:0000256" key="4">
    <source>
        <dbReference type="ARBA" id="ARBA00007417"/>
    </source>
</evidence>
<evidence type="ECO:0000256" key="8">
    <source>
        <dbReference type="ARBA" id="ARBA00023002"/>
    </source>
</evidence>
<dbReference type="PROSITE" id="PS51747">
    <property type="entry name" value="CYT_DCMP_DEAMINASES_2"/>
    <property type="match status" value="1"/>
</dbReference>
<keyword evidence="13" id="KW-1185">Reference proteome</keyword>
<evidence type="ECO:0000256" key="3">
    <source>
        <dbReference type="ARBA" id="ARBA00005259"/>
    </source>
</evidence>
<dbReference type="PANTHER" id="PTHR38011">
    <property type="entry name" value="DIHYDROFOLATE REDUCTASE FAMILY PROTEIN (AFU_ORTHOLOGUE AFUA_8G06820)"/>
    <property type="match status" value="1"/>
</dbReference>
<dbReference type="EC" id="3.5.4.26" evidence="5"/>
<name>A0ABX2FI60_9PSEU</name>
<keyword evidence="7" id="KW-0521">NADP</keyword>
<dbReference type="PANTHER" id="PTHR38011:SF7">
    <property type="entry name" value="2,5-DIAMINO-6-RIBOSYLAMINO-4(3H)-PYRIMIDINONE 5'-PHOSPHATE REDUCTASE"/>
    <property type="match status" value="1"/>
</dbReference>
<comment type="catalytic activity">
    <reaction evidence="9">
        <text>5-amino-6-(5-phospho-D-ribitylamino)uracil + NADP(+) = 5-amino-6-(5-phospho-D-ribosylamino)uracil + NADPH + H(+)</text>
        <dbReference type="Rhea" id="RHEA:17845"/>
        <dbReference type="ChEBI" id="CHEBI:15378"/>
        <dbReference type="ChEBI" id="CHEBI:57783"/>
        <dbReference type="ChEBI" id="CHEBI:58349"/>
        <dbReference type="ChEBI" id="CHEBI:58421"/>
        <dbReference type="ChEBI" id="CHEBI:58453"/>
        <dbReference type="EC" id="1.1.1.193"/>
    </reaction>
</comment>
<gene>
    <name evidence="12" type="ORF">GC106_77410</name>
</gene>
<evidence type="ECO:0000256" key="9">
    <source>
        <dbReference type="ARBA" id="ARBA00049861"/>
    </source>
</evidence>
<dbReference type="InterPro" id="IPR002125">
    <property type="entry name" value="CMP_dCMP_dom"/>
</dbReference>
<sequence length="341" mass="37246">MTRPYTILSAAMSVDGYIDDATEERLILSGDEDWDRVDELRASVDAIMVGANTIRRDNPRLGVRSDKRRADREARGLPANPLRVTFTASGSLGNDAAFFRDDNFVVFGPPAVPLPVMLADLARRGVRRLLVEGGSAVHTAFLTQNLADEVRLAVAPIFVGDSRAPRFVQDGRFGTGRMVLGEIRQAGDCTVMQFFPDADRYWLRQCIEESRKCPPSETAYPVGAVIVGSDGREISRGYSRETDPTAHAEEEALAKVSPDDPRLKTATIYSSLEPCSTRKSRPRSCAQWIIGSGIPRVVFGLREPSRFVVGAGFEMLAAAGVTVVERPDVAPEVKLVSTLYG</sequence>
<keyword evidence="8" id="KW-0560">Oxidoreductase</keyword>
<accession>A0ABX2FI60</accession>
<comment type="similarity">
    <text evidence="3">In the N-terminal section; belongs to the cytidine and deoxycytidylate deaminase family.</text>
</comment>